<name>A0A1H6E815_9ACTN</name>
<keyword evidence="1" id="KW-0328">Glycosyltransferase</keyword>
<sequence>MSGLGVAFVLASYAPDTPAGMERATAALAHGLRGLGHRALVITARPQQRADKNVIELYSLAVRFPCDDLSLRRAIDRSARAIRAEITGILDRHRIDIVVYVDALWGFGRAMADHPARKVLAVHVIGHPEDLAPALADAEAVIAPSASVLTEAAAWGHMTEDWQVVPNGLLHEAVGGTTEMRDRLRLHGPLRILARPAENKGVLDLLETMPHGLSRPVDVVMPAAPFDIDPGVQQSIITRCTLAARPPIRLSTRPLPWDQAPGWLSRAAVVIVPSRAETFGLVAAEAMSGGTPVVARDVDNLPALIGSGTQAGGITVDHAADSAELWQAALALLEDRLTYLSTSRAAYYSSRDFRPTSIAEHFMKAVW</sequence>
<dbReference type="CDD" id="cd03801">
    <property type="entry name" value="GT4_PimA-like"/>
    <property type="match status" value="1"/>
</dbReference>
<dbReference type="PANTHER" id="PTHR45947">
    <property type="entry name" value="SULFOQUINOVOSYL TRANSFERASE SQD2"/>
    <property type="match status" value="1"/>
</dbReference>
<dbReference type="Pfam" id="PF13692">
    <property type="entry name" value="Glyco_trans_1_4"/>
    <property type="match status" value="1"/>
</dbReference>
<dbReference type="OrthoDB" id="3514322at2"/>
<evidence type="ECO:0000313" key="4">
    <source>
        <dbReference type="EMBL" id="SEG93872.1"/>
    </source>
</evidence>
<dbReference type="GO" id="GO:0016757">
    <property type="term" value="F:glycosyltransferase activity"/>
    <property type="evidence" value="ECO:0007669"/>
    <property type="project" value="UniProtKB-KW"/>
</dbReference>
<gene>
    <name evidence="4" type="ORF">SAMN04489712_14115</name>
</gene>
<evidence type="ECO:0000313" key="5">
    <source>
        <dbReference type="Proteomes" id="UP000236723"/>
    </source>
</evidence>
<accession>A0A1H6E815</accession>
<dbReference type="AlphaFoldDB" id="A0A1H6E815"/>
<feature type="domain" description="Glycosyltransferase subfamily 4-like N-terminal" evidence="3">
    <location>
        <begin position="20"/>
        <end position="168"/>
    </location>
</feature>
<dbReference type="EMBL" id="FNVO01000041">
    <property type="protein sequence ID" value="SEG93872.1"/>
    <property type="molecule type" value="Genomic_DNA"/>
</dbReference>
<dbReference type="SUPFAM" id="SSF53756">
    <property type="entry name" value="UDP-Glycosyltransferase/glycogen phosphorylase"/>
    <property type="match status" value="1"/>
</dbReference>
<organism evidence="4 5">
    <name type="scientific">Thermomonospora echinospora</name>
    <dbReference type="NCBI Taxonomy" id="1992"/>
    <lineage>
        <taxon>Bacteria</taxon>
        <taxon>Bacillati</taxon>
        <taxon>Actinomycetota</taxon>
        <taxon>Actinomycetes</taxon>
        <taxon>Streptosporangiales</taxon>
        <taxon>Thermomonosporaceae</taxon>
        <taxon>Thermomonospora</taxon>
    </lineage>
</organism>
<keyword evidence="5" id="KW-1185">Reference proteome</keyword>
<dbReference type="InterPro" id="IPR028098">
    <property type="entry name" value="Glyco_trans_4-like_N"/>
</dbReference>
<keyword evidence="2" id="KW-0808">Transferase</keyword>
<dbReference type="Pfam" id="PF13439">
    <property type="entry name" value="Glyco_transf_4"/>
    <property type="match status" value="1"/>
</dbReference>
<dbReference type="Gene3D" id="3.40.50.2000">
    <property type="entry name" value="Glycogen Phosphorylase B"/>
    <property type="match status" value="2"/>
</dbReference>
<dbReference type="Proteomes" id="UP000236723">
    <property type="component" value="Unassembled WGS sequence"/>
</dbReference>
<dbReference type="InterPro" id="IPR050194">
    <property type="entry name" value="Glycosyltransferase_grp1"/>
</dbReference>
<dbReference type="GO" id="GO:1901137">
    <property type="term" value="P:carbohydrate derivative biosynthetic process"/>
    <property type="evidence" value="ECO:0007669"/>
    <property type="project" value="UniProtKB-ARBA"/>
</dbReference>
<dbReference type="RefSeq" id="WP_103944719.1">
    <property type="nucleotide sequence ID" value="NZ_FNVO01000041.1"/>
</dbReference>
<reference evidence="5" key="1">
    <citation type="submission" date="2016-10" db="EMBL/GenBank/DDBJ databases">
        <authorList>
            <person name="Varghese N."/>
            <person name="Submissions S."/>
        </authorList>
    </citation>
    <scope>NUCLEOTIDE SEQUENCE [LARGE SCALE GENOMIC DNA]</scope>
    <source>
        <strain evidence="5">DSM 43163</strain>
    </source>
</reference>
<evidence type="ECO:0000256" key="1">
    <source>
        <dbReference type="ARBA" id="ARBA00022676"/>
    </source>
</evidence>
<protein>
    <submittedName>
        <fullName evidence="4">Iron(II)-dependent oxidoreductase</fullName>
    </submittedName>
</protein>
<proteinExistence type="predicted"/>
<dbReference type="PANTHER" id="PTHR45947:SF3">
    <property type="entry name" value="SULFOQUINOVOSYL TRANSFERASE SQD2"/>
    <property type="match status" value="1"/>
</dbReference>
<evidence type="ECO:0000256" key="2">
    <source>
        <dbReference type="ARBA" id="ARBA00022679"/>
    </source>
</evidence>
<evidence type="ECO:0000259" key="3">
    <source>
        <dbReference type="Pfam" id="PF13439"/>
    </source>
</evidence>